<keyword evidence="2" id="KW-0472">Membrane</keyword>
<keyword evidence="2" id="KW-1133">Transmembrane helix</keyword>
<organism evidence="3 4">
    <name type="scientific">Effusibacillus lacus</name>
    <dbReference type="NCBI Taxonomy" id="1348429"/>
    <lineage>
        <taxon>Bacteria</taxon>
        <taxon>Bacillati</taxon>
        <taxon>Bacillota</taxon>
        <taxon>Bacilli</taxon>
        <taxon>Bacillales</taxon>
        <taxon>Alicyclobacillaceae</taxon>
        <taxon>Effusibacillus</taxon>
    </lineage>
</organism>
<comment type="caution">
    <text evidence="3">The sequence shown here is derived from an EMBL/GenBank/DDBJ whole genome shotgun (WGS) entry which is preliminary data.</text>
</comment>
<feature type="transmembrane region" description="Helical" evidence="2">
    <location>
        <begin position="29"/>
        <end position="51"/>
    </location>
</feature>
<dbReference type="RefSeq" id="WP_096180201.1">
    <property type="nucleotide sequence ID" value="NZ_BDUF01000003.1"/>
</dbReference>
<gene>
    <name evidence="3" type="ORF">EFBL_0119</name>
</gene>
<reference evidence="4" key="1">
    <citation type="submission" date="2017-07" db="EMBL/GenBank/DDBJ databases">
        <title>Draft genome sequence of Effusibacillus lacus strain skLN1.</title>
        <authorList>
            <person name="Watanabe M."/>
            <person name="Kojima H."/>
            <person name="Fukui M."/>
        </authorList>
    </citation>
    <scope>NUCLEOTIDE SEQUENCE [LARGE SCALE GENOMIC DNA]</scope>
    <source>
        <strain evidence="4">skLN1</strain>
    </source>
</reference>
<dbReference type="EMBL" id="BDUF01000003">
    <property type="protein sequence ID" value="GAX88510.1"/>
    <property type="molecule type" value="Genomic_DNA"/>
</dbReference>
<dbReference type="AlphaFoldDB" id="A0A292YJ58"/>
<evidence type="ECO:0000256" key="1">
    <source>
        <dbReference type="SAM" id="MobiDB-lite"/>
    </source>
</evidence>
<name>A0A292YJ58_9BACL</name>
<accession>A0A292YJ58</accession>
<evidence type="ECO:0000313" key="4">
    <source>
        <dbReference type="Proteomes" id="UP000217785"/>
    </source>
</evidence>
<evidence type="ECO:0000313" key="3">
    <source>
        <dbReference type="EMBL" id="GAX88510.1"/>
    </source>
</evidence>
<feature type="region of interest" description="Disordered" evidence="1">
    <location>
        <begin position="1"/>
        <end position="24"/>
    </location>
</feature>
<dbReference type="InterPro" id="IPR012538">
    <property type="entry name" value="Cyt_c_oxidase_su2a"/>
</dbReference>
<protein>
    <submittedName>
        <fullName evidence="3">Subunit I/II of b(O/a)3-type cytochrome C oxidase</fullName>
    </submittedName>
</protein>
<evidence type="ECO:0000256" key="2">
    <source>
        <dbReference type="SAM" id="Phobius"/>
    </source>
</evidence>
<dbReference type="OrthoDB" id="2418411at2"/>
<dbReference type="Proteomes" id="UP000217785">
    <property type="component" value="Unassembled WGS sequence"/>
</dbReference>
<sequence>MSETTPRITNPTSPQSGTEEKEPSLKGTFASVMLLGTFIALSWLGVFFLFLSRN</sequence>
<feature type="compositionally biased region" description="Polar residues" evidence="1">
    <location>
        <begin position="1"/>
        <end position="17"/>
    </location>
</feature>
<proteinExistence type="predicted"/>
<dbReference type="Pfam" id="PF08113">
    <property type="entry name" value="CoxIIa"/>
    <property type="match status" value="1"/>
</dbReference>
<keyword evidence="2" id="KW-0812">Transmembrane</keyword>
<keyword evidence="4" id="KW-1185">Reference proteome</keyword>